<gene>
    <name evidence="2" type="ORF">Fcan01_27680</name>
</gene>
<dbReference type="Proteomes" id="UP000198287">
    <property type="component" value="Unassembled WGS sequence"/>
</dbReference>
<accession>A0A226CW13</accession>
<protein>
    <submittedName>
        <fullName evidence="2">ABC transporter G family member 20</fullName>
    </submittedName>
</protein>
<evidence type="ECO:0000256" key="1">
    <source>
        <dbReference type="SAM" id="Phobius"/>
    </source>
</evidence>
<evidence type="ECO:0000313" key="3">
    <source>
        <dbReference type="Proteomes" id="UP000198287"/>
    </source>
</evidence>
<comment type="caution">
    <text evidence="2">The sequence shown here is derived from an EMBL/GenBank/DDBJ whole genome shotgun (WGS) entry which is preliminary data.</text>
</comment>
<proteinExistence type="predicted"/>
<name>A0A226CW13_FOLCA</name>
<feature type="transmembrane region" description="Helical" evidence="1">
    <location>
        <begin position="88"/>
        <end position="110"/>
    </location>
</feature>
<dbReference type="EMBL" id="LNIX01000055">
    <property type="protein sequence ID" value="OXA37545.1"/>
    <property type="molecule type" value="Genomic_DNA"/>
</dbReference>
<keyword evidence="1" id="KW-0472">Membrane</keyword>
<organism evidence="2 3">
    <name type="scientific">Folsomia candida</name>
    <name type="common">Springtail</name>
    <dbReference type="NCBI Taxonomy" id="158441"/>
    <lineage>
        <taxon>Eukaryota</taxon>
        <taxon>Metazoa</taxon>
        <taxon>Ecdysozoa</taxon>
        <taxon>Arthropoda</taxon>
        <taxon>Hexapoda</taxon>
        <taxon>Collembola</taxon>
        <taxon>Entomobryomorpha</taxon>
        <taxon>Isotomoidea</taxon>
        <taxon>Isotomidae</taxon>
        <taxon>Proisotominae</taxon>
        <taxon>Folsomia</taxon>
    </lineage>
</organism>
<keyword evidence="1" id="KW-0812">Transmembrane</keyword>
<sequence length="117" mass="12909">MGCGGLMVVIGVWRPDGGYRGVAADGGYRGGGLMVVIGVWRPDGGSYWPIETVVWWYKSICFALPLTMPVRALRSIIVRGWGITHPTVFLYGICYQILITIVFTTVSLSAERKKNKK</sequence>
<evidence type="ECO:0000313" key="2">
    <source>
        <dbReference type="EMBL" id="OXA37545.1"/>
    </source>
</evidence>
<reference evidence="2 3" key="1">
    <citation type="submission" date="2015-12" db="EMBL/GenBank/DDBJ databases">
        <title>The genome of Folsomia candida.</title>
        <authorList>
            <person name="Faddeeva A."/>
            <person name="Derks M.F."/>
            <person name="Anvar Y."/>
            <person name="Smit S."/>
            <person name="Van Straalen N."/>
            <person name="Roelofs D."/>
        </authorList>
    </citation>
    <scope>NUCLEOTIDE SEQUENCE [LARGE SCALE GENOMIC DNA]</scope>
    <source>
        <strain evidence="2 3">VU population</strain>
        <tissue evidence="2">Whole body</tissue>
    </source>
</reference>
<dbReference type="OrthoDB" id="8061355at2759"/>
<keyword evidence="1" id="KW-1133">Transmembrane helix</keyword>
<keyword evidence="3" id="KW-1185">Reference proteome</keyword>
<dbReference type="AlphaFoldDB" id="A0A226CW13"/>